<evidence type="ECO:0000256" key="3">
    <source>
        <dbReference type="ARBA" id="ARBA00012438"/>
    </source>
</evidence>
<sequence>MLIRTKLILRFTILVAGLLVAFSAFVYYFQAAARRQRFVHRMEASALLAARVLIRSGHPAGPVHPRDLLMMTGERLRIVSPTGQTLFAEAASVPPDLADQLESTRVRYKSQGITYQVEVSAIDRLGHSQLDTLRLILVVGNVGTLLLIILAGWVLANQFLQPIARVVEQVEQITASNLSQRVDEGNRRDEIARLALTFNQMLAGVEQAFEAQKSFLSHASHELRTPLATLLGTLETSLAYDDTLDESKESITSGLEDVRHLIALTNGLLTLARADAPSPRLLPVRLDECLTTALGYAQAKYPSRDVQLSIGPVPAAASAEPFSLPGNAELLTTALFNLLDNACKYSQAAVNVTLSYPDSNTLQVSVQDSGPGIAPADQARLFEPLFRARSAAGRPGFGLGLPLTQKVVRLHGGQLAIESAAGEGTTATVRLPV</sequence>
<dbReference type="CDD" id="cd00082">
    <property type="entry name" value="HisKA"/>
    <property type="match status" value="1"/>
</dbReference>
<evidence type="ECO:0000256" key="2">
    <source>
        <dbReference type="ARBA" id="ARBA00004370"/>
    </source>
</evidence>
<dbReference type="SMART" id="SM00387">
    <property type="entry name" value="HATPase_c"/>
    <property type="match status" value="1"/>
</dbReference>
<dbReference type="InterPro" id="IPR005467">
    <property type="entry name" value="His_kinase_dom"/>
</dbReference>
<dbReference type="CDD" id="cd00075">
    <property type="entry name" value="HATPase"/>
    <property type="match status" value="1"/>
</dbReference>
<dbReference type="SUPFAM" id="SSF47384">
    <property type="entry name" value="Homodimeric domain of signal transducing histidine kinase"/>
    <property type="match status" value="1"/>
</dbReference>
<keyword evidence="4" id="KW-0597">Phosphoprotein</keyword>
<organism evidence="14 15">
    <name type="scientific">Hymenobacter setariae</name>
    <dbReference type="NCBI Taxonomy" id="2594794"/>
    <lineage>
        <taxon>Bacteria</taxon>
        <taxon>Pseudomonadati</taxon>
        <taxon>Bacteroidota</taxon>
        <taxon>Cytophagia</taxon>
        <taxon>Cytophagales</taxon>
        <taxon>Hymenobacteraceae</taxon>
        <taxon>Hymenobacter</taxon>
    </lineage>
</organism>
<dbReference type="Pfam" id="PF00512">
    <property type="entry name" value="HisKA"/>
    <property type="match status" value="1"/>
</dbReference>
<reference evidence="14 15" key="1">
    <citation type="submission" date="2019-07" db="EMBL/GenBank/DDBJ databases">
        <title>Hymenobacter sp. straun FUR1 Genome sequencing and assembly.</title>
        <authorList>
            <person name="Chhetri G."/>
        </authorList>
    </citation>
    <scope>NUCLEOTIDE SEQUENCE [LARGE SCALE GENOMIC DNA]</scope>
    <source>
        <strain evidence="14 15">Fur1</strain>
    </source>
</reference>
<dbReference type="PRINTS" id="PR00344">
    <property type="entry name" value="BCTRLSENSOR"/>
</dbReference>
<evidence type="ECO:0000256" key="6">
    <source>
        <dbReference type="ARBA" id="ARBA00022692"/>
    </source>
</evidence>
<dbReference type="CDD" id="cd06225">
    <property type="entry name" value="HAMP"/>
    <property type="match status" value="1"/>
</dbReference>
<dbReference type="AlphaFoldDB" id="A0A558BST2"/>
<dbReference type="GO" id="GO:0005886">
    <property type="term" value="C:plasma membrane"/>
    <property type="evidence" value="ECO:0007669"/>
    <property type="project" value="TreeGrafter"/>
</dbReference>
<dbReference type="PROSITE" id="PS50109">
    <property type="entry name" value="HIS_KIN"/>
    <property type="match status" value="1"/>
</dbReference>
<evidence type="ECO:0000256" key="11">
    <source>
        <dbReference type="SAM" id="Phobius"/>
    </source>
</evidence>
<comment type="subcellular location">
    <subcellularLocation>
        <location evidence="2">Membrane</location>
    </subcellularLocation>
</comment>
<feature type="transmembrane region" description="Helical" evidence="11">
    <location>
        <begin position="135"/>
        <end position="156"/>
    </location>
</feature>
<evidence type="ECO:0000259" key="13">
    <source>
        <dbReference type="PROSITE" id="PS50885"/>
    </source>
</evidence>
<dbReference type="EC" id="2.7.13.3" evidence="3"/>
<keyword evidence="7 14" id="KW-0418">Kinase</keyword>
<evidence type="ECO:0000256" key="9">
    <source>
        <dbReference type="ARBA" id="ARBA00023012"/>
    </source>
</evidence>
<evidence type="ECO:0000313" key="14">
    <source>
        <dbReference type="EMBL" id="TVT39551.1"/>
    </source>
</evidence>
<dbReference type="GO" id="GO:0000155">
    <property type="term" value="F:phosphorelay sensor kinase activity"/>
    <property type="evidence" value="ECO:0007669"/>
    <property type="project" value="InterPro"/>
</dbReference>
<dbReference type="InterPro" id="IPR036097">
    <property type="entry name" value="HisK_dim/P_sf"/>
</dbReference>
<evidence type="ECO:0000256" key="5">
    <source>
        <dbReference type="ARBA" id="ARBA00022679"/>
    </source>
</evidence>
<name>A0A558BST2_9BACT</name>
<keyword evidence="15" id="KW-1185">Reference proteome</keyword>
<dbReference type="Pfam" id="PF00672">
    <property type="entry name" value="HAMP"/>
    <property type="match status" value="1"/>
</dbReference>
<evidence type="ECO:0000313" key="15">
    <source>
        <dbReference type="Proteomes" id="UP000317624"/>
    </source>
</evidence>
<dbReference type="SMART" id="SM00304">
    <property type="entry name" value="HAMP"/>
    <property type="match status" value="1"/>
</dbReference>
<comment type="caution">
    <text evidence="14">The sequence shown here is derived from an EMBL/GenBank/DDBJ whole genome shotgun (WGS) entry which is preliminary data.</text>
</comment>
<dbReference type="PANTHER" id="PTHR45436:SF5">
    <property type="entry name" value="SENSOR HISTIDINE KINASE TRCS"/>
    <property type="match status" value="1"/>
</dbReference>
<dbReference type="InterPro" id="IPR003661">
    <property type="entry name" value="HisK_dim/P_dom"/>
</dbReference>
<keyword evidence="5" id="KW-0808">Transferase</keyword>
<dbReference type="InterPro" id="IPR003594">
    <property type="entry name" value="HATPase_dom"/>
</dbReference>
<evidence type="ECO:0000256" key="1">
    <source>
        <dbReference type="ARBA" id="ARBA00000085"/>
    </source>
</evidence>
<dbReference type="OrthoDB" id="9786919at2"/>
<dbReference type="Gene3D" id="1.10.287.130">
    <property type="match status" value="1"/>
</dbReference>
<feature type="transmembrane region" description="Helical" evidence="11">
    <location>
        <begin position="7"/>
        <end position="29"/>
    </location>
</feature>
<dbReference type="PROSITE" id="PS50885">
    <property type="entry name" value="HAMP"/>
    <property type="match status" value="1"/>
</dbReference>
<dbReference type="InterPro" id="IPR036890">
    <property type="entry name" value="HATPase_C_sf"/>
</dbReference>
<evidence type="ECO:0000256" key="4">
    <source>
        <dbReference type="ARBA" id="ARBA00022553"/>
    </source>
</evidence>
<protein>
    <recommendedName>
        <fullName evidence="3">histidine kinase</fullName>
        <ecNumber evidence="3">2.7.13.3</ecNumber>
    </recommendedName>
</protein>
<dbReference type="RefSeq" id="WP_144850528.1">
    <property type="nucleotide sequence ID" value="NZ_VMRJ01000004.1"/>
</dbReference>
<evidence type="ECO:0000259" key="12">
    <source>
        <dbReference type="PROSITE" id="PS50109"/>
    </source>
</evidence>
<dbReference type="InterPro" id="IPR050428">
    <property type="entry name" value="TCS_sensor_his_kinase"/>
</dbReference>
<keyword evidence="10 11" id="KW-0472">Membrane</keyword>
<dbReference type="Gene3D" id="3.30.565.10">
    <property type="entry name" value="Histidine kinase-like ATPase, C-terminal domain"/>
    <property type="match status" value="1"/>
</dbReference>
<feature type="domain" description="Histidine kinase" evidence="12">
    <location>
        <begin position="218"/>
        <end position="433"/>
    </location>
</feature>
<dbReference type="SUPFAM" id="SSF158472">
    <property type="entry name" value="HAMP domain-like"/>
    <property type="match status" value="1"/>
</dbReference>
<keyword evidence="9" id="KW-0902">Two-component regulatory system</keyword>
<dbReference type="EMBL" id="VMRJ01000004">
    <property type="protein sequence ID" value="TVT39551.1"/>
    <property type="molecule type" value="Genomic_DNA"/>
</dbReference>
<dbReference type="Pfam" id="PF02518">
    <property type="entry name" value="HATPase_c"/>
    <property type="match status" value="1"/>
</dbReference>
<evidence type="ECO:0000256" key="8">
    <source>
        <dbReference type="ARBA" id="ARBA00022989"/>
    </source>
</evidence>
<proteinExistence type="predicted"/>
<keyword evidence="6 11" id="KW-0812">Transmembrane</keyword>
<feature type="domain" description="HAMP" evidence="13">
    <location>
        <begin position="157"/>
        <end position="210"/>
    </location>
</feature>
<dbReference type="InterPro" id="IPR003660">
    <property type="entry name" value="HAMP_dom"/>
</dbReference>
<dbReference type="InterPro" id="IPR004358">
    <property type="entry name" value="Sig_transdc_His_kin-like_C"/>
</dbReference>
<accession>A0A558BST2</accession>
<dbReference type="SMART" id="SM00388">
    <property type="entry name" value="HisKA"/>
    <property type="match status" value="1"/>
</dbReference>
<dbReference type="Gene3D" id="6.10.340.10">
    <property type="match status" value="1"/>
</dbReference>
<gene>
    <name evidence="14" type="ORF">FNT36_18070</name>
</gene>
<evidence type="ECO:0000256" key="10">
    <source>
        <dbReference type="ARBA" id="ARBA00023136"/>
    </source>
</evidence>
<evidence type="ECO:0000256" key="7">
    <source>
        <dbReference type="ARBA" id="ARBA00022777"/>
    </source>
</evidence>
<dbReference type="Proteomes" id="UP000317624">
    <property type="component" value="Unassembled WGS sequence"/>
</dbReference>
<dbReference type="SUPFAM" id="SSF55874">
    <property type="entry name" value="ATPase domain of HSP90 chaperone/DNA topoisomerase II/histidine kinase"/>
    <property type="match status" value="1"/>
</dbReference>
<comment type="catalytic activity">
    <reaction evidence="1">
        <text>ATP + protein L-histidine = ADP + protein N-phospho-L-histidine.</text>
        <dbReference type="EC" id="2.7.13.3"/>
    </reaction>
</comment>
<keyword evidence="8 11" id="KW-1133">Transmembrane helix</keyword>
<dbReference type="PANTHER" id="PTHR45436">
    <property type="entry name" value="SENSOR HISTIDINE KINASE YKOH"/>
    <property type="match status" value="1"/>
</dbReference>